<proteinExistence type="predicted"/>
<keyword evidence="1" id="KW-0812">Transmembrane</keyword>
<organism evidence="2 3">
    <name type="scientific">Leucobacter komagatae</name>
    <dbReference type="NCBI Taxonomy" id="55969"/>
    <lineage>
        <taxon>Bacteria</taxon>
        <taxon>Bacillati</taxon>
        <taxon>Actinomycetota</taxon>
        <taxon>Actinomycetes</taxon>
        <taxon>Micrococcales</taxon>
        <taxon>Microbacteriaceae</taxon>
        <taxon>Leucobacter</taxon>
    </lineage>
</organism>
<dbReference type="RefSeq" id="WP_042543443.1">
    <property type="nucleotide sequence ID" value="NZ_JXSQ01000005.1"/>
</dbReference>
<dbReference type="OrthoDB" id="7596142at2"/>
<dbReference type="Proteomes" id="UP000032120">
    <property type="component" value="Unassembled WGS sequence"/>
</dbReference>
<reference evidence="2 3" key="1">
    <citation type="submission" date="2015-01" db="EMBL/GenBank/DDBJ databases">
        <title>Draft genome sequence of Leucobacter komagatae strain VKM ST2845.</title>
        <authorList>
            <person name="Karlyshev A.V."/>
            <person name="Kudryashova E.B."/>
        </authorList>
    </citation>
    <scope>NUCLEOTIDE SEQUENCE [LARGE SCALE GENOMIC DNA]</scope>
    <source>
        <strain evidence="2 3">VKM ST2845</strain>
    </source>
</reference>
<name>A0A0D0H718_9MICO</name>
<gene>
    <name evidence="2" type="ORF">SD72_05500</name>
</gene>
<evidence type="ECO:0000313" key="2">
    <source>
        <dbReference type="EMBL" id="KIP52960.1"/>
    </source>
</evidence>
<keyword evidence="3" id="KW-1185">Reference proteome</keyword>
<protein>
    <submittedName>
        <fullName evidence="2">Membrane protein</fullName>
    </submittedName>
</protein>
<dbReference type="AlphaFoldDB" id="A0A0D0H718"/>
<accession>A0A0D0H718</accession>
<keyword evidence="1" id="KW-0472">Membrane</keyword>
<dbReference type="GO" id="GO:0005886">
    <property type="term" value="C:plasma membrane"/>
    <property type="evidence" value="ECO:0007669"/>
    <property type="project" value="UniProtKB-SubCell"/>
</dbReference>
<feature type="transmembrane region" description="Helical" evidence="1">
    <location>
        <begin position="39"/>
        <end position="62"/>
    </location>
</feature>
<keyword evidence="1" id="KW-1133">Transmembrane helix</keyword>
<dbReference type="EMBL" id="JXSQ01000005">
    <property type="protein sequence ID" value="KIP52960.1"/>
    <property type="molecule type" value="Genomic_DNA"/>
</dbReference>
<comment type="caution">
    <text evidence="2">The sequence shown here is derived from an EMBL/GenBank/DDBJ whole genome shotgun (WGS) entry which is preliminary data.</text>
</comment>
<evidence type="ECO:0000313" key="3">
    <source>
        <dbReference type="Proteomes" id="UP000032120"/>
    </source>
</evidence>
<sequence>MDFWAMLSWMLWAVIFISYLFALFAIISDLFRDHTLNGWWKAVWVLFLIFLPLATALVYLIARGKGMSERSVAANRDAEAAAAAYIRQVAGQSPTDEIASAAALLSAGSISQAEFETLKAKALA</sequence>
<evidence type="ECO:0000256" key="1">
    <source>
        <dbReference type="SAM" id="Phobius"/>
    </source>
</evidence>
<feature type="transmembrane region" description="Helical" evidence="1">
    <location>
        <begin position="7"/>
        <end position="27"/>
    </location>
</feature>